<proteinExistence type="predicted"/>
<comment type="caution">
    <text evidence="1">The sequence shown here is derived from an EMBL/GenBank/DDBJ whole genome shotgun (WGS) entry which is preliminary data.</text>
</comment>
<protein>
    <submittedName>
        <fullName evidence="1">DUF1810 family protein</fullName>
    </submittedName>
</protein>
<dbReference type="InterPro" id="IPR014937">
    <property type="entry name" value="DUF1810"/>
</dbReference>
<accession>A0A3R7ECV3</accession>
<dbReference type="SUPFAM" id="SSF140736">
    <property type="entry name" value="Rv1873-like"/>
    <property type="match status" value="1"/>
</dbReference>
<dbReference type="Pfam" id="PF08837">
    <property type="entry name" value="DUF1810"/>
    <property type="match status" value="1"/>
</dbReference>
<organism evidence="1 2">
    <name type="scientific">Alicycliphilus denitrificans</name>
    <dbReference type="NCBI Taxonomy" id="179636"/>
    <lineage>
        <taxon>Bacteria</taxon>
        <taxon>Pseudomonadati</taxon>
        <taxon>Pseudomonadota</taxon>
        <taxon>Betaproteobacteria</taxon>
        <taxon>Burkholderiales</taxon>
        <taxon>Comamonadaceae</taxon>
        <taxon>Alicycliphilus</taxon>
    </lineage>
</organism>
<dbReference type="PIRSF" id="PIRSF008546">
    <property type="entry name" value="UCP008546"/>
    <property type="match status" value="1"/>
</dbReference>
<gene>
    <name evidence="1" type="ORF">CE154_016005</name>
</gene>
<sequence>MTNHLDRFVKAQDGIFDNAIEEILAGKKQTHWMWFIFPQLRGLGQSENAHFYGIRTLNEARNYLAHPILGPRLKQATQSVIEANVSPQEIFGGIDCQKFASCMTLFGEASPPESVFNQVLRTISITDERTITMLRREE</sequence>
<evidence type="ECO:0000313" key="2">
    <source>
        <dbReference type="Proteomes" id="UP000216225"/>
    </source>
</evidence>
<dbReference type="RefSeq" id="WP_094439358.1">
    <property type="nucleotide sequence ID" value="NZ_NKDB02000003.1"/>
</dbReference>
<dbReference type="Gene3D" id="1.25.40.380">
    <property type="entry name" value="Protein of unknown function DUF1810"/>
    <property type="match status" value="1"/>
</dbReference>
<dbReference type="InterPro" id="IPR036287">
    <property type="entry name" value="Rv1873-like_sf"/>
</dbReference>
<dbReference type="EMBL" id="NKDB02000003">
    <property type="protein sequence ID" value="RKJ95440.1"/>
    <property type="molecule type" value="Genomic_DNA"/>
</dbReference>
<reference evidence="1 2" key="1">
    <citation type="submission" date="2018-09" db="EMBL/GenBank/DDBJ databases">
        <title>Genome comparison of Alicycliphilus sp. BQ1, a polyurethanolytic bacterium, with its closest phylogenetic relatives Alicycliphilus denitrificans BC and K601, unable to attack polyurethane.</title>
        <authorList>
            <person name="Loza-Tavera H."/>
            <person name="Lozano L."/>
            <person name="Cevallos M."/>
            <person name="Maya-Lucas O."/>
            <person name="Garcia-Mena J."/>
            <person name="Hernandez J."/>
        </authorList>
    </citation>
    <scope>NUCLEOTIDE SEQUENCE [LARGE SCALE GENOMIC DNA]</scope>
    <source>
        <strain evidence="1 2">BQ1</strain>
    </source>
</reference>
<name>A0A3R7ECV3_9BURK</name>
<dbReference type="AlphaFoldDB" id="A0A3R7ECV3"/>
<dbReference type="Proteomes" id="UP000216225">
    <property type="component" value="Unassembled WGS sequence"/>
</dbReference>
<evidence type="ECO:0000313" key="1">
    <source>
        <dbReference type="EMBL" id="RKJ95440.1"/>
    </source>
</evidence>